<evidence type="ECO:0000256" key="1">
    <source>
        <dbReference type="SAM" id="MobiDB-lite"/>
    </source>
</evidence>
<organism evidence="2 3">
    <name type="scientific">Apatococcus fuscideae</name>
    <dbReference type="NCBI Taxonomy" id="2026836"/>
    <lineage>
        <taxon>Eukaryota</taxon>
        <taxon>Viridiplantae</taxon>
        <taxon>Chlorophyta</taxon>
        <taxon>core chlorophytes</taxon>
        <taxon>Trebouxiophyceae</taxon>
        <taxon>Chlorellales</taxon>
        <taxon>Chlorellaceae</taxon>
        <taxon>Apatococcus</taxon>
    </lineage>
</organism>
<dbReference type="Proteomes" id="UP001485043">
    <property type="component" value="Unassembled WGS sequence"/>
</dbReference>
<evidence type="ECO:0000313" key="3">
    <source>
        <dbReference type="Proteomes" id="UP001485043"/>
    </source>
</evidence>
<proteinExistence type="predicted"/>
<accession>A0AAW1SWF4</accession>
<feature type="region of interest" description="Disordered" evidence="1">
    <location>
        <begin position="49"/>
        <end position="69"/>
    </location>
</feature>
<reference evidence="2 3" key="1">
    <citation type="journal article" date="2024" name="Nat. Commun.">
        <title>Phylogenomics reveals the evolutionary origins of lichenization in chlorophyte algae.</title>
        <authorList>
            <person name="Puginier C."/>
            <person name="Libourel C."/>
            <person name="Otte J."/>
            <person name="Skaloud P."/>
            <person name="Haon M."/>
            <person name="Grisel S."/>
            <person name="Petersen M."/>
            <person name="Berrin J.G."/>
            <person name="Delaux P.M."/>
            <person name="Dal Grande F."/>
            <person name="Keller J."/>
        </authorList>
    </citation>
    <scope>NUCLEOTIDE SEQUENCE [LARGE SCALE GENOMIC DNA]</scope>
    <source>
        <strain evidence="2 3">SAG 2523</strain>
    </source>
</reference>
<dbReference type="EMBL" id="JALJOV010000831">
    <property type="protein sequence ID" value="KAK9861003.1"/>
    <property type="molecule type" value="Genomic_DNA"/>
</dbReference>
<evidence type="ECO:0000313" key="2">
    <source>
        <dbReference type="EMBL" id="KAK9861003.1"/>
    </source>
</evidence>
<comment type="caution">
    <text evidence="2">The sequence shown here is derived from an EMBL/GenBank/DDBJ whole genome shotgun (WGS) entry which is preliminary data.</text>
</comment>
<protein>
    <submittedName>
        <fullName evidence="2">Uncharacterized protein</fullName>
    </submittedName>
</protein>
<keyword evidence="3" id="KW-1185">Reference proteome</keyword>
<gene>
    <name evidence="2" type="ORF">WJX84_009484</name>
</gene>
<name>A0AAW1SWF4_9CHLO</name>
<sequence length="69" mass="7549">MPTSVGLPPAASRQTGCKWQVNAQPSWSQSQKRLLRGRIDLIETTSKQLGGLSRPTSRASQAWTLRTGL</sequence>
<dbReference type="AlphaFoldDB" id="A0AAW1SWF4"/>